<dbReference type="InterPro" id="IPR005490">
    <property type="entry name" value="LD_TPept_cat_dom"/>
</dbReference>
<accession>A0A4R2CYD3</accession>
<dbReference type="SUPFAM" id="SSF141523">
    <property type="entry name" value="L,D-transpeptidase catalytic domain-like"/>
    <property type="match status" value="1"/>
</dbReference>
<dbReference type="EMBL" id="SLVX01000007">
    <property type="protein sequence ID" value="TCN45302.1"/>
    <property type="molecule type" value="Genomic_DNA"/>
</dbReference>
<dbReference type="RefSeq" id="WP_133034516.1">
    <property type="nucleotide sequence ID" value="NZ_BAABEI010000012.1"/>
</dbReference>
<keyword evidence="3" id="KW-0808">Transferase</keyword>
<dbReference type="GO" id="GO:0009252">
    <property type="term" value="P:peptidoglycan biosynthetic process"/>
    <property type="evidence" value="ECO:0007669"/>
    <property type="project" value="UniProtKB-UniPathway"/>
</dbReference>
<feature type="active site" description="Proton donor/acceptor" evidence="7">
    <location>
        <position position="145"/>
    </location>
</feature>
<reference evidence="9 10" key="1">
    <citation type="submission" date="2019-03" db="EMBL/GenBank/DDBJ databases">
        <title>Genomic Encyclopedia of Type Strains, Phase IV (KMG-IV): sequencing the most valuable type-strain genomes for metagenomic binning, comparative biology and taxonomic classification.</title>
        <authorList>
            <person name="Goeker M."/>
        </authorList>
    </citation>
    <scope>NUCLEOTIDE SEQUENCE [LARGE SCALE GENOMIC DNA]</scope>
    <source>
        <strain evidence="9 10">DSM 18401</strain>
    </source>
</reference>
<organism evidence="9 10">
    <name type="scientific">Shinella granuli</name>
    <dbReference type="NCBI Taxonomy" id="323621"/>
    <lineage>
        <taxon>Bacteria</taxon>
        <taxon>Pseudomonadati</taxon>
        <taxon>Pseudomonadota</taxon>
        <taxon>Alphaproteobacteria</taxon>
        <taxon>Hyphomicrobiales</taxon>
        <taxon>Rhizobiaceae</taxon>
        <taxon>Shinella</taxon>
    </lineage>
</organism>
<feature type="active site" description="Nucleophile" evidence="7">
    <location>
        <position position="157"/>
    </location>
</feature>
<evidence type="ECO:0000256" key="3">
    <source>
        <dbReference type="ARBA" id="ARBA00022679"/>
    </source>
</evidence>
<keyword evidence="4 7" id="KW-0133">Cell shape</keyword>
<dbReference type="PANTHER" id="PTHR38589">
    <property type="entry name" value="BLR0621 PROTEIN"/>
    <property type="match status" value="1"/>
</dbReference>
<evidence type="ECO:0000256" key="6">
    <source>
        <dbReference type="ARBA" id="ARBA00023316"/>
    </source>
</evidence>
<comment type="similarity">
    <text evidence="2">Belongs to the YkuD family.</text>
</comment>
<dbReference type="InterPro" id="IPR038063">
    <property type="entry name" value="Transpep_catalytic_dom"/>
</dbReference>
<sequence length="181" mass="20320">MSRITSAEHCVKTILVRPAPGRKTRAIVQVGPLRLPAAIGRSGRTSRKREGDGATPIAAMPLLSGFLRGDRLAQPQSALPLRRIRPAMLWCDAPQHPSYNRLVRAPFKPSHEEMQRKDALYDICLVLDWNVTTRRRHAGSAIFFHLIRPGYEPTAGCIALARRDMLRILPHLRRGTVVRVL</sequence>
<evidence type="ECO:0000256" key="5">
    <source>
        <dbReference type="ARBA" id="ARBA00022984"/>
    </source>
</evidence>
<dbReference type="CDD" id="cd16913">
    <property type="entry name" value="YkuD_like"/>
    <property type="match status" value="1"/>
</dbReference>
<comment type="caution">
    <text evidence="9">The sequence shown here is derived from an EMBL/GenBank/DDBJ whole genome shotgun (WGS) entry which is preliminary data.</text>
</comment>
<keyword evidence="6 7" id="KW-0961">Cell wall biogenesis/degradation</keyword>
<evidence type="ECO:0000256" key="7">
    <source>
        <dbReference type="PROSITE-ProRule" id="PRU01373"/>
    </source>
</evidence>
<dbReference type="GO" id="GO:0004180">
    <property type="term" value="F:carboxypeptidase activity"/>
    <property type="evidence" value="ECO:0007669"/>
    <property type="project" value="UniProtKB-ARBA"/>
</dbReference>
<dbReference type="Pfam" id="PF03734">
    <property type="entry name" value="YkuD"/>
    <property type="match status" value="1"/>
</dbReference>
<dbReference type="GO" id="GO:0016740">
    <property type="term" value="F:transferase activity"/>
    <property type="evidence" value="ECO:0007669"/>
    <property type="project" value="UniProtKB-KW"/>
</dbReference>
<gene>
    <name evidence="9" type="ORF">EV665_107136</name>
</gene>
<dbReference type="UniPathway" id="UPA00219"/>
<name>A0A4R2CYD3_SHIGR</name>
<keyword evidence="5 7" id="KW-0573">Peptidoglycan synthesis</keyword>
<dbReference type="AlphaFoldDB" id="A0A4R2CYD3"/>
<evidence type="ECO:0000313" key="10">
    <source>
        <dbReference type="Proteomes" id="UP000295351"/>
    </source>
</evidence>
<evidence type="ECO:0000256" key="2">
    <source>
        <dbReference type="ARBA" id="ARBA00005992"/>
    </source>
</evidence>
<evidence type="ECO:0000313" key="9">
    <source>
        <dbReference type="EMBL" id="TCN45302.1"/>
    </source>
</evidence>
<evidence type="ECO:0000256" key="1">
    <source>
        <dbReference type="ARBA" id="ARBA00004752"/>
    </source>
</evidence>
<evidence type="ECO:0000259" key="8">
    <source>
        <dbReference type="PROSITE" id="PS52029"/>
    </source>
</evidence>
<comment type="pathway">
    <text evidence="1 7">Cell wall biogenesis; peptidoglycan biosynthesis.</text>
</comment>
<dbReference type="PANTHER" id="PTHR38589:SF1">
    <property type="entry name" value="BLR0621 PROTEIN"/>
    <property type="match status" value="1"/>
</dbReference>
<dbReference type="Proteomes" id="UP000295351">
    <property type="component" value="Unassembled WGS sequence"/>
</dbReference>
<protein>
    <submittedName>
        <fullName evidence="9">L,D-peptidoglycan transpeptidase YkuD (ErfK/YbiS/YcfS/YnhG family)</fullName>
    </submittedName>
</protein>
<proteinExistence type="inferred from homology"/>
<feature type="domain" description="L,D-TPase catalytic" evidence="8">
    <location>
        <begin position="14"/>
        <end position="181"/>
    </location>
</feature>
<dbReference type="GO" id="GO:0071555">
    <property type="term" value="P:cell wall organization"/>
    <property type="evidence" value="ECO:0007669"/>
    <property type="project" value="UniProtKB-UniRule"/>
</dbReference>
<dbReference type="PROSITE" id="PS52029">
    <property type="entry name" value="LD_TPASE"/>
    <property type="match status" value="1"/>
</dbReference>
<keyword evidence="10" id="KW-1185">Reference proteome</keyword>
<evidence type="ECO:0000256" key="4">
    <source>
        <dbReference type="ARBA" id="ARBA00022960"/>
    </source>
</evidence>
<dbReference type="GO" id="GO:0008360">
    <property type="term" value="P:regulation of cell shape"/>
    <property type="evidence" value="ECO:0007669"/>
    <property type="project" value="UniProtKB-UniRule"/>
</dbReference>